<dbReference type="Pfam" id="PF03098">
    <property type="entry name" value="An_peroxidase"/>
    <property type="match status" value="1"/>
</dbReference>
<dbReference type="PROSITE" id="PS50292">
    <property type="entry name" value="PEROXIDASE_3"/>
    <property type="match status" value="1"/>
</dbReference>
<dbReference type="InterPro" id="IPR050783">
    <property type="entry name" value="Oxylipin_biosynth_metab"/>
</dbReference>
<protein>
    <recommendedName>
        <fullName evidence="4">Alpha-dioxygenase 2</fullName>
    </recommendedName>
</protein>
<accession>A0A8X8CGW6</accession>
<dbReference type="PANTHER" id="PTHR11903">
    <property type="entry name" value="PROSTAGLANDIN G/H SYNTHASE"/>
    <property type="match status" value="1"/>
</dbReference>
<keyword evidence="3" id="KW-1185">Reference proteome</keyword>
<sequence>MAFSLSSSSFIHPQLRHIVYKMNLFDTLLFFVSIPLSVHHLHFLCLINHMPSLHVCSSHCVDVFVCMSEFTRLYISWTSWGYGTDYQYFWDLLTWESEGICTNVTISCMLEESMVRNMRLKSFLIERLMGNAITLLLDPHPTVVANKLLARNKFVDNGKQFNMIACSWIQFMIHDWIDHMEDTQQVELKAPDKIADGCPLKSFKFYKTKKVSTGSPYMKTGSLNTRTPWWDGSVIYGNNEDGMRKVRAFKDGRLRIAGDGLLEHDEKGIPISGDVRNCWAGFSLLQALFVTEHNAENYPDFDDEKLYRHARLVTSAVLAKIHTIDWTVELLRTDTLLAGMRINWYGFLGKKIKDLFGHFGGPVLSGLVGLRRPRDHGVPYSLTEEFVSVYRMHSLLPEKLILRDIHSTASEYECPPVVEEYLVPMREMAGKDGERRLSEVGMEQMLVSMGHQACGAVKLWNYPSWMRNLVAHDINGEDRPDQVDMAAMESKDRERGVARYNEFRRNLLMIPISNWEDLTDDEEVIEALRDVYGNDVEKLDLLIGLHAEKKIKGFAISETAFFIFLLIASRRLEADRFFTTNFNSRTYTEKGLEWVNKTETLKDVIDRHFPGMTKKWMKCTSAFSVWDSEPNQTTYIPLYLRPAP</sequence>
<evidence type="ECO:0008006" key="4">
    <source>
        <dbReference type="Google" id="ProtNLM"/>
    </source>
</evidence>
<comment type="caution">
    <text evidence="2">The sequence shown here is derived from an EMBL/GenBank/DDBJ whole genome shotgun (WGS) entry which is preliminary data.</text>
</comment>
<evidence type="ECO:0000256" key="1">
    <source>
        <dbReference type="PIRSR" id="PIRSR619791-2"/>
    </source>
</evidence>
<keyword evidence="1" id="KW-0408">Iron</keyword>
<dbReference type="OrthoDB" id="823504at2759"/>
<dbReference type="PANTHER" id="PTHR11903:SF25">
    <property type="entry name" value="ALPHA-DIOXYGENASE 2"/>
    <property type="match status" value="1"/>
</dbReference>
<feature type="binding site" description="axial binding residue" evidence="1">
    <location>
        <position position="393"/>
    </location>
    <ligand>
        <name>heme b</name>
        <dbReference type="ChEBI" id="CHEBI:60344"/>
    </ligand>
    <ligandPart>
        <name>Fe</name>
        <dbReference type="ChEBI" id="CHEBI:18248"/>
    </ligandPart>
</feature>
<evidence type="ECO:0000313" key="2">
    <source>
        <dbReference type="EMBL" id="KAG6752889.1"/>
    </source>
</evidence>
<keyword evidence="1" id="KW-0479">Metal-binding</keyword>
<dbReference type="GO" id="GO:0016702">
    <property type="term" value="F:oxidoreductase activity, acting on single donors with incorporation of molecular oxygen, incorporation of two atoms of oxygen"/>
    <property type="evidence" value="ECO:0007669"/>
    <property type="project" value="TreeGrafter"/>
</dbReference>
<dbReference type="InterPro" id="IPR019791">
    <property type="entry name" value="Haem_peroxidase_animal"/>
</dbReference>
<dbReference type="AlphaFoldDB" id="A0A8X8CGW6"/>
<dbReference type="GO" id="GO:0046872">
    <property type="term" value="F:metal ion binding"/>
    <property type="evidence" value="ECO:0007669"/>
    <property type="project" value="UniProtKB-KW"/>
</dbReference>
<dbReference type="EMBL" id="JAAWWB010000024">
    <property type="protein sequence ID" value="KAG6752889.1"/>
    <property type="molecule type" value="Genomic_DNA"/>
</dbReference>
<dbReference type="Proteomes" id="UP000886885">
    <property type="component" value="Chromosome 12D"/>
</dbReference>
<keyword evidence="1" id="KW-0349">Heme</keyword>
<name>A0A8X8CGW6_POPTO</name>
<evidence type="ECO:0000313" key="3">
    <source>
        <dbReference type="Proteomes" id="UP000886885"/>
    </source>
</evidence>
<gene>
    <name evidence="2" type="ORF">POTOM_042929</name>
</gene>
<reference evidence="2" key="1">
    <citation type="journal article" date="2020" name="bioRxiv">
        <title>Hybrid origin of Populus tomentosa Carr. identified through genome sequencing and phylogenomic analysis.</title>
        <authorList>
            <person name="An X."/>
            <person name="Gao K."/>
            <person name="Chen Z."/>
            <person name="Li J."/>
            <person name="Yang X."/>
            <person name="Yang X."/>
            <person name="Zhou J."/>
            <person name="Guo T."/>
            <person name="Zhao T."/>
            <person name="Huang S."/>
            <person name="Miao D."/>
            <person name="Khan W.U."/>
            <person name="Rao P."/>
            <person name="Ye M."/>
            <person name="Lei B."/>
            <person name="Liao W."/>
            <person name="Wang J."/>
            <person name="Ji L."/>
            <person name="Li Y."/>
            <person name="Guo B."/>
            <person name="Mustafa N.S."/>
            <person name="Li S."/>
            <person name="Yun Q."/>
            <person name="Keller S.R."/>
            <person name="Mao J."/>
            <person name="Zhang R."/>
            <person name="Strauss S.H."/>
        </authorList>
    </citation>
    <scope>NUCLEOTIDE SEQUENCE</scope>
    <source>
        <strain evidence="2">GM15</strain>
        <tissue evidence="2">Leaf</tissue>
    </source>
</reference>
<proteinExistence type="predicted"/>
<organism evidence="2 3">
    <name type="scientific">Populus tomentosa</name>
    <name type="common">Chinese white poplar</name>
    <dbReference type="NCBI Taxonomy" id="118781"/>
    <lineage>
        <taxon>Eukaryota</taxon>
        <taxon>Viridiplantae</taxon>
        <taxon>Streptophyta</taxon>
        <taxon>Embryophyta</taxon>
        <taxon>Tracheophyta</taxon>
        <taxon>Spermatophyta</taxon>
        <taxon>Magnoliopsida</taxon>
        <taxon>eudicotyledons</taxon>
        <taxon>Gunneridae</taxon>
        <taxon>Pentapetalae</taxon>
        <taxon>rosids</taxon>
        <taxon>fabids</taxon>
        <taxon>Malpighiales</taxon>
        <taxon>Salicaceae</taxon>
        <taxon>Saliceae</taxon>
        <taxon>Populus</taxon>
    </lineage>
</organism>